<proteinExistence type="predicted"/>
<dbReference type="OrthoDB" id="2093493at2759"/>
<dbReference type="PANTHER" id="PTHR37325">
    <property type="entry name" value="OXIDOREDUCTASE 21 KDA SUBUNIT, PUTATIVE (AFU_ORTHOLOGUE AFUA_4G05910)-RELATED"/>
    <property type="match status" value="1"/>
</dbReference>
<protein>
    <submittedName>
        <fullName evidence="2">Uncharacterized protein</fullName>
    </submittedName>
</protein>
<dbReference type="AlphaFoldDB" id="A0A8H4LS62"/>
<keyword evidence="3" id="KW-1185">Reference proteome</keyword>
<sequence length="226" mass="24000">MLYALGIITPRVPSTSGSPLTLAASQHPIVPANMSSKAVANAAGGVVSLAKKQTLQSKGIWELFRRAVSIDPNRSNGVPLNPWYRNPPPGSNDPKGYEDPVTAPAGDIADNPYWKRDSRRSYPKPSVVGQGEVAQLLTVGSAAQPKVELIGEAGEKQLVAARQEGETGLASCLESAPKDLAKDLFVAGLPPLPSGQSLASGQWDVHKYKLSEENSYPPGYPCRSFQ</sequence>
<reference evidence="2 3" key="1">
    <citation type="journal article" date="2020" name="Genome Biol. Evol.">
        <title>A new high-quality draft genome assembly of the Chinese cordyceps Ophiocordyceps sinensis.</title>
        <authorList>
            <person name="Shu R."/>
            <person name="Zhang J."/>
            <person name="Meng Q."/>
            <person name="Zhang H."/>
            <person name="Zhou G."/>
            <person name="Li M."/>
            <person name="Wu P."/>
            <person name="Zhao Y."/>
            <person name="Chen C."/>
            <person name="Qin Q."/>
        </authorList>
    </citation>
    <scope>NUCLEOTIDE SEQUENCE [LARGE SCALE GENOMIC DNA]</scope>
    <source>
        <strain evidence="2 3">IOZ07</strain>
    </source>
</reference>
<dbReference type="PANTHER" id="PTHR37325:SF1">
    <property type="entry name" value="OXIDOREDUCTASE 21 KDA SUBUNIT, PUTATIVE (AFU_ORTHOLOGUE AFUA_4G05910)-RELATED"/>
    <property type="match status" value="1"/>
</dbReference>
<dbReference type="PIRSF" id="PIRSF022976">
    <property type="entry name" value="NADH_Oxi_21kDa"/>
    <property type="match status" value="1"/>
</dbReference>
<comment type="caution">
    <text evidence="2">The sequence shown here is derived from an EMBL/GenBank/DDBJ whole genome shotgun (WGS) entry which is preliminary data.</text>
</comment>
<gene>
    <name evidence="2" type="ORF">G6O67_008596</name>
</gene>
<organism evidence="2 3">
    <name type="scientific">Ophiocordyceps sinensis</name>
    <dbReference type="NCBI Taxonomy" id="72228"/>
    <lineage>
        <taxon>Eukaryota</taxon>
        <taxon>Fungi</taxon>
        <taxon>Dikarya</taxon>
        <taxon>Ascomycota</taxon>
        <taxon>Pezizomycotina</taxon>
        <taxon>Sordariomycetes</taxon>
        <taxon>Hypocreomycetidae</taxon>
        <taxon>Hypocreales</taxon>
        <taxon>Ophiocordycipitaceae</taxon>
        <taxon>Ophiocordyceps</taxon>
    </lineage>
</organism>
<dbReference type="EMBL" id="JAAVMX010000012">
    <property type="protein sequence ID" value="KAF4503972.1"/>
    <property type="molecule type" value="Genomic_DNA"/>
</dbReference>
<evidence type="ECO:0000256" key="1">
    <source>
        <dbReference type="SAM" id="MobiDB-lite"/>
    </source>
</evidence>
<name>A0A8H4LS62_9HYPO</name>
<evidence type="ECO:0000313" key="2">
    <source>
        <dbReference type="EMBL" id="KAF4503972.1"/>
    </source>
</evidence>
<accession>A0A8H4LS62</accession>
<dbReference type="Proteomes" id="UP000557566">
    <property type="component" value="Unassembled WGS sequence"/>
</dbReference>
<dbReference type="InterPro" id="IPR016813">
    <property type="entry name" value="NADH_Ub_cplx-1_21kDa"/>
</dbReference>
<evidence type="ECO:0000313" key="3">
    <source>
        <dbReference type="Proteomes" id="UP000557566"/>
    </source>
</evidence>
<dbReference type="CDD" id="cd22849">
    <property type="entry name" value="NuzM"/>
    <property type="match status" value="1"/>
</dbReference>
<feature type="region of interest" description="Disordered" evidence="1">
    <location>
        <begin position="79"/>
        <end position="126"/>
    </location>
</feature>